<reference evidence="1" key="1">
    <citation type="submission" date="2024-09" db="EMBL/GenBank/DDBJ databases">
        <title>Black Yeasts Isolated from many extreme environments.</title>
        <authorList>
            <person name="Coleine C."/>
            <person name="Stajich J.E."/>
            <person name="Selbmann L."/>
        </authorList>
    </citation>
    <scope>NUCLEOTIDE SEQUENCE</scope>
    <source>
        <strain evidence="1">CCFEE 5737</strain>
    </source>
</reference>
<proteinExistence type="predicted"/>
<comment type="caution">
    <text evidence="1">The sequence shown here is derived from an EMBL/GenBank/DDBJ whole genome shotgun (WGS) entry which is preliminary data.</text>
</comment>
<keyword evidence="2" id="KW-1185">Reference proteome</keyword>
<organism evidence="1 2">
    <name type="scientific">Coniosporium uncinatum</name>
    <dbReference type="NCBI Taxonomy" id="93489"/>
    <lineage>
        <taxon>Eukaryota</taxon>
        <taxon>Fungi</taxon>
        <taxon>Dikarya</taxon>
        <taxon>Ascomycota</taxon>
        <taxon>Pezizomycotina</taxon>
        <taxon>Dothideomycetes</taxon>
        <taxon>Dothideomycetes incertae sedis</taxon>
        <taxon>Coniosporium</taxon>
    </lineage>
</organism>
<evidence type="ECO:0000313" key="2">
    <source>
        <dbReference type="Proteomes" id="UP001186974"/>
    </source>
</evidence>
<dbReference type="Proteomes" id="UP001186974">
    <property type="component" value="Unassembled WGS sequence"/>
</dbReference>
<gene>
    <name evidence="1" type="ORF">LTS18_013751</name>
</gene>
<accession>A0ACC3CWK9</accession>
<evidence type="ECO:0000313" key="1">
    <source>
        <dbReference type="EMBL" id="KAK3045499.1"/>
    </source>
</evidence>
<sequence>MTTRVSSGAMRQKSVSEILGGSFRPPSNPSSAMVTPARTPISPHFARPRTADSSGRERSQLTSITFAKREKKPSLDMTPYSSSGYAALRGASQDESRDYLLPLFSRQAHLPPRTVPIEQLLTSASKTLTTANHQASLREDLDYRVLKRIYQLQNANRWSFRQMQKSREPTAPTTHWDQTMAHMKWMRTDFRGERRWKMAAAKNIAESCAHWVESSPEERKSLQVNAKIPQRNASKPAELDELADAHEGTPELIPSGSMDADSTSSREEDTPIYAPTATRAPAKIFSLGYDDVVVELDHTPVTDGILSELPLYQPKEQDVPAIPSVHFADSNPSVLPVSKYVSGKMISQSSGPPRKRSRYEYEEDDDEPSAPRIKRQASESSLFLSPTRRSPRLELEPEKTDVALFNPENKHVRDRLHA</sequence>
<dbReference type="EMBL" id="JAWDJW010010630">
    <property type="protein sequence ID" value="KAK3045499.1"/>
    <property type="molecule type" value="Genomic_DNA"/>
</dbReference>
<protein>
    <submittedName>
        <fullName evidence="1">Uncharacterized protein</fullName>
    </submittedName>
</protein>
<feature type="non-terminal residue" evidence="1">
    <location>
        <position position="418"/>
    </location>
</feature>
<name>A0ACC3CWK9_9PEZI</name>